<dbReference type="EMBL" id="JAWDJW010006337">
    <property type="protein sequence ID" value="KAK3065362.1"/>
    <property type="molecule type" value="Genomic_DNA"/>
</dbReference>
<dbReference type="Proteomes" id="UP001186974">
    <property type="component" value="Unassembled WGS sequence"/>
</dbReference>
<proteinExistence type="predicted"/>
<name>A0ACC3DCW6_9PEZI</name>
<evidence type="ECO:0000313" key="1">
    <source>
        <dbReference type="EMBL" id="KAK3065362.1"/>
    </source>
</evidence>
<reference evidence="1" key="1">
    <citation type="submission" date="2024-09" db="EMBL/GenBank/DDBJ databases">
        <title>Black Yeasts Isolated from many extreme environments.</title>
        <authorList>
            <person name="Coleine C."/>
            <person name="Stajich J.E."/>
            <person name="Selbmann L."/>
        </authorList>
    </citation>
    <scope>NUCLEOTIDE SEQUENCE</scope>
    <source>
        <strain evidence="1">CCFEE 5737</strain>
    </source>
</reference>
<evidence type="ECO:0000313" key="2">
    <source>
        <dbReference type="Proteomes" id="UP001186974"/>
    </source>
</evidence>
<keyword evidence="2" id="KW-1185">Reference proteome</keyword>
<protein>
    <submittedName>
        <fullName evidence="1">Uncharacterized protein</fullName>
    </submittedName>
</protein>
<sequence length="146" mass="15910">MISAETNGIDVLLNNAGAIFDGPQFVTTPTGHSTHKTLAVNHLGYYVLALSLKPALKRGSRVINTGSFVLPYVNWDTMSQLDDQALRGFPAYYHSKLCNVLFTRSLAERWEVDGISVNCVDPGMVATNFGVGQMGWLEPILGRIPA</sequence>
<comment type="caution">
    <text evidence="1">The sequence shown here is derived from an EMBL/GenBank/DDBJ whole genome shotgun (WGS) entry which is preliminary data.</text>
</comment>
<accession>A0ACC3DCW6</accession>
<gene>
    <name evidence="1" type="ORF">LTS18_011885</name>
</gene>
<organism evidence="1 2">
    <name type="scientific">Coniosporium uncinatum</name>
    <dbReference type="NCBI Taxonomy" id="93489"/>
    <lineage>
        <taxon>Eukaryota</taxon>
        <taxon>Fungi</taxon>
        <taxon>Dikarya</taxon>
        <taxon>Ascomycota</taxon>
        <taxon>Pezizomycotina</taxon>
        <taxon>Dothideomycetes</taxon>
        <taxon>Dothideomycetes incertae sedis</taxon>
        <taxon>Coniosporium</taxon>
    </lineage>
</organism>